<dbReference type="GO" id="GO:0003677">
    <property type="term" value="F:DNA binding"/>
    <property type="evidence" value="ECO:0007669"/>
    <property type="project" value="UniProtKB-KW"/>
</dbReference>
<organism evidence="14">
    <name type="scientific">marine sediment metagenome</name>
    <dbReference type="NCBI Taxonomy" id="412755"/>
    <lineage>
        <taxon>unclassified sequences</taxon>
        <taxon>metagenomes</taxon>
        <taxon>ecological metagenomes</taxon>
    </lineage>
</organism>
<dbReference type="CDD" id="cd00056">
    <property type="entry name" value="ENDO3c"/>
    <property type="match status" value="1"/>
</dbReference>
<dbReference type="SMART" id="SM00525">
    <property type="entry name" value="FES"/>
    <property type="match status" value="1"/>
</dbReference>
<dbReference type="GO" id="GO:0003906">
    <property type="term" value="F:DNA-(apurinic or apyrimidinic site) endonuclease activity"/>
    <property type="evidence" value="ECO:0007669"/>
    <property type="project" value="InterPro"/>
</dbReference>
<evidence type="ECO:0000256" key="9">
    <source>
        <dbReference type="ARBA" id="ARBA00023125"/>
    </source>
</evidence>
<dbReference type="InterPro" id="IPR004035">
    <property type="entry name" value="Endouclease-III_FeS-bd_BS"/>
</dbReference>
<keyword evidence="7" id="KW-0408">Iron</keyword>
<name>X0ZQU4_9ZZZZ</name>
<evidence type="ECO:0000256" key="6">
    <source>
        <dbReference type="ARBA" id="ARBA00022801"/>
    </source>
</evidence>
<dbReference type="InterPro" id="IPR003651">
    <property type="entry name" value="Endonuclease3_FeS-loop_motif"/>
</dbReference>
<dbReference type="GO" id="GO:0046872">
    <property type="term" value="F:metal ion binding"/>
    <property type="evidence" value="ECO:0007669"/>
    <property type="project" value="UniProtKB-KW"/>
</dbReference>
<dbReference type="GO" id="GO:0006285">
    <property type="term" value="P:base-excision repair, AP site formation"/>
    <property type="evidence" value="ECO:0007669"/>
    <property type="project" value="TreeGrafter"/>
</dbReference>
<keyword evidence="6" id="KW-0378">Hydrolase</keyword>
<dbReference type="Pfam" id="PF00730">
    <property type="entry name" value="HhH-GPD"/>
    <property type="match status" value="1"/>
</dbReference>
<evidence type="ECO:0000256" key="11">
    <source>
        <dbReference type="ARBA" id="ARBA00023239"/>
    </source>
</evidence>
<evidence type="ECO:0000256" key="10">
    <source>
        <dbReference type="ARBA" id="ARBA00023204"/>
    </source>
</evidence>
<dbReference type="InterPro" id="IPR000445">
    <property type="entry name" value="HhH_motif"/>
</dbReference>
<evidence type="ECO:0000256" key="12">
    <source>
        <dbReference type="ARBA" id="ARBA00023295"/>
    </source>
</evidence>
<dbReference type="Gene3D" id="1.10.1670.10">
    <property type="entry name" value="Helix-hairpin-Helix base-excision DNA repair enzymes (C-terminal)"/>
    <property type="match status" value="1"/>
</dbReference>
<dbReference type="FunFam" id="1.10.340.30:FF:000001">
    <property type="entry name" value="Endonuclease III"/>
    <property type="match status" value="1"/>
</dbReference>
<gene>
    <name evidence="14" type="ORF">S01H4_04263</name>
</gene>
<evidence type="ECO:0000256" key="1">
    <source>
        <dbReference type="ARBA" id="ARBA00001966"/>
    </source>
</evidence>
<evidence type="ECO:0000256" key="4">
    <source>
        <dbReference type="ARBA" id="ARBA00022723"/>
    </source>
</evidence>
<dbReference type="GO" id="GO:0051539">
    <property type="term" value="F:4 iron, 4 sulfur cluster binding"/>
    <property type="evidence" value="ECO:0007669"/>
    <property type="project" value="UniProtKB-KW"/>
</dbReference>
<dbReference type="SMART" id="SM00478">
    <property type="entry name" value="ENDO3c"/>
    <property type="match status" value="1"/>
</dbReference>
<keyword evidence="8" id="KW-0411">Iron-sulfur</keyword>
<dbReference type="NCBIfam" id="TIGR01083">
    <property type="entry name" value="nth"/>
    <property type="match status" value="1"/>
</dbReference>
<dbReference type="PANTHER" id="PTHR10359">
    <property type="entry name" value="A/G-SPECIFIC ADENINE GLYCOSYLASE/ENDONUCLEASE III"/>
    <property type="match status" value="1"/>
</dbReference>
<comment type="cofactor">
    <cofactor evidence="1">
        <name>[4Fe-4S] cluster</name>
        <dbReference type="ChEBI" id="CHEBI:49883"/>
    </cofactor>
</comment>
<accession>X0ZQU4</accession>
<keyword evidence="9" id="KW-0238">DNA-binding</keyword>
<reference evidence="14" key="1">
    <citation type="journal article" date="2014" name="Front. Microbiol.">
        <title>High frequency of phylogenetically diverse reductive dehalogenase-homologous genes in deep subseafloor sedimentary metagenomes.</title>
        <authorList>
            <person name="Kawai M."/>
            <person name="Futagami T."/>
            <person name="Toyoda A."/>
            <person name="Takaki Y."/>
            <person name="Nishi S."/>
            <person name="Hori S."/>
            <person name="Arai W."/>
            <person name="Tsubouchi T."/>
            <person name="Morono Y."/>
            <person name="Uchiyama I."/>
            <person name="Ito T."/>
            <person name="Fujiyama A."/>
            <person name="Inagaki F."/>
            <person name="Takami H."/>
        </authorList>
    </citation>
    <scope>NUCLEOTIDE SEQUENCE</scope>
    <source>
        <strain evidence="14">Expedition CK06-06</strain>
    </source>
</reference>
<dbReference type="InterPro" id="IPR023170">
    <property type="entry name" value="HhH_base_excis_C"/>
</dbReference>
<dbReference type="EMBL" id="BART01001127">
    <property type="protein sequence ID" value="GAG62818.1"/>
    <property type="molecule type" value="Genomic_DNA"/>
</dbReference>
<dbReference type="HAMAP" id="MF_00942">
    <property type="entry name" value="Nth"/>
    <property type="match status" value="1"/>
</dbReference>
<sequence>MKNKRNIKKQNNTYRAVYEPAAKNINKILDILNKEYPEASSTSLKHKNAFQLLVSTILSAQSTDRLVNKVTPSLFKKYKIPEDFAGADLMELQEDIKSTGFYRNKARSIINCSKDIASKFGGITPDNIEDLTTLHGVGRKTANVVLANIFGKQAIIVDTHVKRISNRLGLTINPDPVKIEFDLMKIVPEDNWSSYSHRIIALGRTICLAKKPKCSICSLLKYCRYGQENA</sequence>
<comment type="similarity">
    <text evidence="2">Belongs to the Nth/MutY family.</text>
</comment>
<dbReference type="Pfam" id="PF00633">
    <property type="entry name" value="HHH"/>
    <property type="match status" value="1"/>
</dbReference>
<dbReference type="GO" id="GO:0019104">
    <property type="term" value="F:DNA N-glycosylase activity"/>
    <property type="evidence" value="ECO:0007669"/>
    <property type="project" value="TreeGrafter"/>
</dbReference>
<proteinExistence type="inferred from homology"/>
<keyword evidence="4" id="KW-0479">Metal-binding</keyword>
<dbReference type="PIRSF" id="PIRSF001435">
    <property type="entry name" value="Nth"/>
    <property type="match status" value="1"/>
</dbReference>
<dbReference type="AlphaFoldDB" id="X0ZQU4"/>
<evidence type="ECO:0000313" key="14">
    <source>
        <dbReference type="EMBL" id="GAG62818.1"/>
    </source>
</evidence>
<dbReference type="PROSITE" id="PS00764">
    <property type="entry name" value="ENDONUCLEASE_III_1"/>
    <property type="match status" value="1"/>
</dbReference>
<keyword evidence="5" id="KW-0227">DNA damage</keyword>
<evidence type="ECO:0000256" key="7">
    <source>
        <dbReference type="ARBA" id="ARBA00023004"/>
    </source>
</evidence>
<evidence type="ECO:0000256" key="2">
    <source>
        <dbReference type="ARBA" id="ARBA00008343"/>
    </source>
</evidence>
<dbReference type="SUPFAM" id="SSF48150">
    <property type="entry name" value="DNA-glycosylase"/>
    <property type="match status" value="1"/>
</dbReference>
<evidence type="ECO:0000256" key="5">
    <source>
        <dbReference type="ARBA" id="ARBA00022763"/>
    </source>
</evidence>
<feature type="domain" description="HhH-GPD" evidence="13">
    <location>
        <begin position="58"/>
        <end position="205"/>
    </location>
</feature>
<evidence type="ECO:0000259" key="13">
    <source>
        <dbReference type="SMART" id="SM00478"/>
    </source>
</evidence>
<keyword evidence="11" id="KW-0456">Lyase</keyword>
<keyword evidence="12" id="KW-0326">Glycosidase</keyword>
<keyword evidence="10" id="KW-0234">DNA repair</keyword>
<keyword evidence="3" id="KW-0004">4Fe-4S</keyword>
<evidence type="ECO:0000256" key="3">
    <source>
        <dbReference type="ARBA" id="ARBA00022485"/>
    </source>
</evidence>
<dbReference type="InterPro" id="IPR005759">
    <property type="entry name" value="Nth"/>
</dbReference>
<evidence type="ECO:0000256" key="8">
    <source>
        <dbReference type="ARBA" id="ARBA00023014"/>
    </source>
</evidence>
<dbReference type="FunFam" id="1.10.1670.10:FF:000001">
    <property type="entry name" value="Endonuclease III"/>
    <property type="match status" value="1"/>
</dbReference>
<dbReference type="InterPro" id="IPR003265">
    <property type="entry name" value="HhH-GPD_domain"/>
</dbReference>
<comment type="caution">
    <text evidence="14">The sequence shown here is derived from an EMBL/GenBank/DDBJ whole genome shotgun (WGS) entry which is preliminary data.</text>
</comment>
<dbReference type="InterPro" id="IPR011257">
    <property type="entry name" value="DNA_glycosylase"/>
</dbReference>
<dbReference type="Gene3D" id="1.10.340.30">
    <property type="entry name" value="Hypothetical protein, domain 2"/>
    <property type="match status" value="1"/>
</dbReference>
<protein>
    <recommendedName>
        <fullName evidence="13">HhH-GPD domain-containing protein</fullName>
    </recommendedName>
</protein>
<dbReference type="GO" id="GO:0016829">
    <property type="term" value="F:lyase activity"/>
    <property type="evidence" value="ECO:0007669"/>
    <property type="project" value="UniProtKB-KW"/>
</dbReference>
<dbReference type="PANTHER" id="PTHR10359:SF18">
    <property type="entry name" value="ENDONUCLEASE III"/>
    <property type="match status" value="1"/>
</dbReference>